<evidence type="ECO:0000256" key="2">
    <source>
        <dbReference type="SAM" id="MobiDB-lite"/>
    </source>
</evidence>
<dbReference type="Pfam" id="PF12796">
    <property type="entry name" value="Ank_2"/>
    <property type="match status" value="1"/>
</dbReference>
<sequence length="217" mass="24597">MVAELRQKLDQEEMDNVIYDSRFGDLETLTNIFTNEVEPKVLMTIQDEYSLSTPIHMAAANGHVDIVKYLLSIIPKEDATILVNKQNDMGNTALHWAAYNGHLEVIKVLCEYEADPFIKNNAEHDAIYEAENNNKEEVEDYFLQKYSIEPEEGENENEGETDDKIDQDDAKTAATVSDESNVKFSKGTEIKIATEESKNAMLDKLGEKIENLEVSDK</sequence>
<protein>
    <submittedName>
        <fullName evidence="3">Unnamed protein product</fullName>
    </submittedName>
</protein>
<feature type="repeat" description="ANK" evidence="1">
    <location>
        <begin position="50"/>
        <end position="72"/>
    </location>
</feature>
<name>A0A9W6SUW9_CANBO</name>
<dbReference type="SUPFAM" id="SSF48403">
    <property type="entry name" value="Ankyrin repeat"/>
    <property type="match status" value="1"/>
</dbReference>
<comment type="caution">
    <text evidence="3">The sequence shown here is derived from an EMBL/GenBank/DDBJ whole genome shotgun (WGS) entry which is preliminary data.</text>
</comment>
<dbReference type="PROSITE" id="PS50088">
    <property type="entry name" value="ANK_REPEAT"/>
    <property type="match status" value="2"/>
</dbReference>
<dbReference type="EMBL" id="BSXN01000113">
    <property type="protein sequence ID" value="GME67174.1"/>
    <property type="molecule type" value="Genomic_DNA"/>
</dbReference>
<feature type="compositionally biased region" description="Acidic residues" evidence="2">
    <location>
        <begin position="150"/>
        <end position="161"/>
    </location>
</feature>
<dbReference type="Gene3D" id="1.25.40.20">
    <property type="entry name" value="Ankyrin repeat-containing domain"/>
    <property type="match status" value="1"/>
</dbReference>
<gene>
    <name evidence="3" type="ORF">Cboi02_000060300</name>
</gene>
<keyword evidence="4" id="KW-1185">Reference proteome</keyword>
<feature type="region of interest" description="Disordered" evidence="2">
    <location>
        <begin position="150"/>
        <end position="180"/>
    </location>
</feature>
<keyword evidence="1" id="KW-0040">ANK repeat</keyword>
<evidence type="ECO:0000313" key="3">
    <source>
        <dbReference type="EMBL" id="GME67174.1"/>
    </source>
</evidence>
<proteinExistence type="predicted"/>
<dbReference type="AlphaFoldDB" id="A0A9W6SUW9"/>
<dbReference type="PANTHER" id="PTHR24118:SF99">
    <property type="entry name" value="POTE ANKYRIN DOMAIN FAMILY MEMBER 3C-RELATED"/>
    <property type="match status" value="1"/>
</dbReference>
<dbReference type="PROSITE" id="PS50297">
    <property type="entry name" value="ANK_REP_REGION"/>
    <property type="match status" value="2"/>
</dbReference>
<accession>A0A9W6SUW9</accession>
<evidence type="ECO:0000313" key="4">
    <source>
        <dbReference type="Proteomes" id="UP001165120"/>
    </source>
</evidence>
<dbReference type="SMART" id="SM00248">
    <property type="entry name" value="ANK"/>
    <property type="match status" value="2"/>
</dbReference>
<dbReference type="PANTHER" id="PTHR24118">
    <property type="entry name" value="POTE ANKYRIN DOMAIN"/>
    <property type="match status" value="1"/>
</dbReference>
<dbReference type="InterPro" id="IPR002110">
    <property type="entry name" value="Ankyrin_rpt"/>
</dbReference>
<dbReference type="Proteomes" id="UP001165120">
    <property type="component" value="Unassembled WGS sequence"/>
</dbReference>
<reference evidence="3" key="1">
    <citation type="submission" date="2023-04" db="EMBL/GenBank/DDBJ databases">
        <title>Candida boidinii NBRC 10035.</title>
        <authorList>
            <person name="Ichikawa N."/>
            <person name="Sato H."/>
            <person name="Tonouchi N."/>
        </authorList>
    </citation>
    <scope>NUCLEOTIDE SEQUENCE</scope>
    <source>
        <strain evidence="3">NBRC 10035</strain>
    </source>
</reference>
<organism evidence="3 4">
    <name type="scientific">Candida boidinii</name>
    <name type="common">Yeast</name>
    <dbReference type="NCBI Taxonomy" id="5477"/>
    <lineage>
        <taxon>Eukaryota</taxon>
        <taxon>Fungi</taxon>
        <taxon>Dikarya</taxon>
        <taxon>Ascomycota</taxon>
        <taxon>Saccharomycotina</taxon>
        <taxon>Pichiomycetes</taxon>
        <taxon>Pichiales</taxon>
        <taxon>Pichiaceae</taxon>
        <taxon>Ogataea</taxon>
        <taxon>Ogataea/Candida clade</taxon>
    </lineage>
</organism>
<feature type="repeat" description="ANK" evidence="1">
    <location>
        <begin position="89"/>
        <end position="121"/>
    </location>
</feature>
<evidence type="ECO:0000256" key="1">
    <source>
        <dbReference type="PROSITE-ProRule" id="PRU00023"/>
    </source>
</evidence>
<feature type="compositionally biased region" description="Basic and acidic residues" evidence="2">
    <location>
        <begin position="162"/>
        <end position="171"/>
    </location>
</feature>
<dbReference type="InterPro" id="IPR036770">
    <property type="entry name" value="Ankyrin_rpt-contain_sf"/>
</dbReference>